<dbReference type="AlphaFoldDB" id="A0A921END8"/>
<dbReference type="SUPFAM" id="SSF53822">
    <property type="entry name" value="Periplasmic binding protein-like I"/>
    <property type="match status" value="1"/>
</dbReference>
<dbReference type="InterPro" id="IPR028082">
    <property type="entry name" value="Peripla_BP_I"/>
</dbReference>
<dbReference type="PROSITE" id="PS50932">
    <property type="entry name" value="HTH_LACI_2"/>
    <property type="match status" value="1"/>
</dbReference>
<dbReference type="InterPro" id="IPR046335">
    <property type="entry name" value="LacI/GalR-like_sensor"/>
</dbReference>
<evidence type="ECO:0000256" key="3">
    <source>
        <dbReference type="ARBA" id="ARBA00023163"/>
    </source>
</evidence>
<dbReference type="PROSITE" id="PS00356">
    <property type="entry name" value="HTH_LACI_1"/>
    <property type="match status" value="1"/>
</dbReference>
<evidence type="ECO:0000259" key="4">
    <source>
        <dbReference type="PROSITE" id="PS50932"/>
    </source>
</evidence>
<dbReference type="EMBL" id="DYZF01000178">
    <property type="protein sequence ID" value="HJE51692.1"/>
    <property type="molecule type" value="Genomic_DNA"/>
</dbReference>
<dbReference type="SMART" id="SM00354">
    <property type="entry name" value="HTH_LACI"/>
    <property type="match status" value="1"/>
</dbReference>
<evidence type="ECO:0000256" key="1">
    <source>
        <dbReference type="ARBA" id="ARBA00023015"/>
    </source>
</evidence>
<accession>A0A921END8</accession>
<dbReference type="Proteomes" id="UP000712713">
    <property type="component" value="Unassembled WGS sequence"/>
</dbReference>
<name>A0A921END8_9ACTN</name>
<sequence>MPRSTDRPSIRDVAAQAGVSYQTVSRVLNEPDRVTPATRARVQKVIDKLGYRPNKVARALATNESMMIGVVTIHATLFGPIQTHYAIDEGARARGYIAATVTIQDDSQQSLDEAREQLLALGVEGVVISAWSAPVLGMAERIAERIPTVVIADGEVPESMARVSADNYTGAQLAVQALLASGRRRIGHLAGPTGWLEAEARRAGWRDAAGDNAGPLVEASWRSGDGYAGVDEMIAAGVDAIFAANDLVAVGAIRRLTERGLSVPDDVAIVGYDDEEIAPYLTVPLASVKQPFAELGVAAIDLLFELMNGAQPSTVRLHAKYRHRESAGAVDPAEVGE</sequence>
<gene>
    <name evidence="5" type="ORF">K8V15_06910</name>
</gene>
<protein>
    <submittedName>
        <fullName evidence="5">LacI family transcriptional regulator</fullName>
    </submittedName>
</protein>
<keyword evidence="2" id="KW-0238">DNA-binding</keyword>
<dbReference type="Gene3D" id="3.40.50.2300">
    <property type="match status" value="2"/>
</dbReference>
<dbReference type="Pfam" id="PF00356">
    <property type="entry name" value="LacI"/>
    <property type="match status" value="1"/>
</dbReference>
<evidence type="ECO:0000256" key="2">
    <source>
        <dbReference type="ARBA" id="ARBA00023125"/>
    </source>
</evidence>
<reference evidence="5" key="1">
    <citation type="journal article" date="2021" name="PeerJ">
        <title>Extensive microbial diversity within the chicken gut microbiome revealed by metagenomics and culture.</title>
        <authorList>
            <person name="Gilroy R."/>
            <person name="Ravi A."/>
            <person name="Getino M."/>
            <person name="Pursley I."/>
            <person name="Horton D.L."/>
            <person name="Alikhan N.F."/>
            <person name="Baker D."/>
            <person name="Gharbi K."/>
            <person name="Hall N."/>
            <person name="Watson M."/>
            <person name="Adriaenssens E.M."/>
            <person name="Foster-Nyarko E."/>
            <person name="Jarju S."/>
            <person name="Secka A."/>
            <person name="Antonio M."/>
            <person name="Oren A."/>
            <person name="Chaudhuri R.R."/>
            <person name="La Ragione R."/>
            <person name="Hildebrand F."/>
            <person name="Pallen M.J."/>
        </authorList>
    </citation>
    <scope>NUCLEOTIDE SEQUENCE</scope>
    <source>
        <strain evidence="5">ChiGjej3B3-7470</strain>
    </source>
</reference>
<dbReference type="Gene3D" id="1.10.260.40">
    <property type="entry name" value="lambda repressor-like DNA-binding domains"/>
    <property type="match status" value="1"/>
</dbReference>
<dbReference type="GO" id="GO:0000976">
    <property type="term" value="F:transcription cis-regulatory region binding"/>
    <property type="evidence" value="ECO:0007669"/>
    <property type="project" value="TreeGrafter"/>
</dbReference>
<reference evidence="5" key="2">
    <citation type="submission" date="2021-09" db="EMBL/GenBank/DDBJ databases">
        <authorList>
            <person name="Gilroy R."/>
        </authorList>
    </citation>
    <scope>NUCLEOTIDE SEQUENCE</scope>
    <source>
        <strain evidence="5">ChiGjej3B3-7470</strain>
    </source>
</reference>
<keyword evidence="1" id="KW-0805">Transcription regulation</keyword>
<feature type="domain" description="HTH lacI-type" evidence="4">
    <location>
        <begin position="8"/>
        <end position="62"/>
    </location>
</feature>
<comment type="caution">
    <text evidence="5">The sequence shown here is derived from an EMBL/GenBank/DDBJ whole genome shotgun (WGS) entry which is preliminary data.</text>
</comment>
<proteinExistence type="predicted"/>
<dbReference type="Pfam" id="PF13377">
    <property type="entry name" value="Peripla_BP_3"/>
    <property type="match status" value="1"/>
</dbReference>
<evidence type="ECO:0000313" key="5">
    <source>
        <dbReference type="EMBL" id="HJE51692.1"/>
    </source>
</evidence>
<dbReference type="GO" id="GO:0003700">
    <property type="term" value="F:DNA-binding transcription factor activity"/>
    <property type="evidence" value="ECO:0007669"/>
    <property type="project" value="TreeGrafter"/>
</dbReference>
<dbReference type="CDD" id="cd01392">
    <property type="entry name" value="HTH_LacI"/>
    <property type="match status" value="1"/>
</dbReference>
<dbReference type="SUPFAM" id="SSF47413">
    <property type="entry name" value="lambda repressor-like DNA-binding domains"/>
    <property type="match status" value="1"/>
</dbReference>
<dbReference type="InterPro" id="IPR000843">
    <property type="entry name" value="HTH_LacI"/>
</dbReference>
<dbReference type="PRINTS" id="PR00036">
    <property type="entry name" value="HTHLACI"/>
</dbReference>
<dbReference type="CDD" id="cd01574">
    <property type="entry name" value="PBP1_LacI"/>
    <property type="match status" value="1"/>
</dbReference>
<dbReference type="InterPro" id="IPR010982">
    <property type="entry name" value="Lambda_DNA-bd_dom_sf"/>
</dbReference>
<keyword evidence="3" id="KW-0804">Transcription</keyword>
<dbReference type="PANTHER" id="PTHR30146">
    <property type="entry name" value="LACI-RELATED TRANSCRIPTIONAL REPRESSOR"/>
    <property type="match status" value="1"/>
</dbReference>
<dbReference type="PANTHER" id="PTHR30146:SF109">
    <property type="entry name" value="HTH-TYPE TRANSCRIPTIONAL REGULATOR GALS"/>
    <property type="match status" value="1"/>
</dbReference>
<organism evidence="5 6">
    <name type="scientific">Tessaracoccus flavescens</name>
    <dbReference type="NCBI Taxonomy" id="399497"/>
    <lineage>
        <taxon>Bacteria</taxon>
        <taxon>Bacillati</taxon>
        <taxon>Actinomycetota</taxon>
        <taxon>Actinomycetes</taxon>
        <taxon>Propionibacteriales</taxon>
        <taxon>Propionibacteriaceae</taxon>
        <taxon>Tessaracoccus</taxon>
    </lineage>
</organism>
<evidence type="ECO:0000313" key="6">
    <source>
        <dbReference type="Proteomes" id="UP000712713"/>
    </source>
</evidence>